<evidence type="ECO:0000256" key="2">
    <source>
        <dbReference type="ARBA" id="ARBA00022679"/>
    </source>
</evidence>
<dbReference type="SUPFAM" id="SSF53335">
    <property type="entry name" value="S-adenosyl-L-methionine-dependent methyltransferases"/>
    <property type="match status" value="1"/>
</dbReference>
<dbReference type="Pfam" id="PF00891">
    <property type="entry name" value="Methyltransf_2"/>
    <property type="match status" value="1"/>
</dbReference>
<dbReference type="InterPro" id="IPR016461">
    <property type="entry name" value="COMT-like"/>
</dbReference>
<keyword evidence="3" id="KW-0949">S-adenosyl-L-methionine</keyword>
<dbReference type="AlphaFoldDB" id="A0A384JU21"/>
<name>A0A384JU21_BOTFB</name>
<dbReference type="PROSITE" id="PS51683">
    <property type="entry name" value="SAM_OMT_II"/>
    <property type="match status" value="1"/>
</dbReference>
<reference evidence="5 6" key="2">
    <citation type="journal article" date="2012" name="Eukaryot. Cell">
        <title>Genome update of Botrytis cinerea strains B05.10 and T4.</title>
        <authorList>
            <person name="Staats M."/>
            <person name="van Kan J.A."/>
        </authorList>
    </citation>
    <scope>NUCLEOTIDE SEQUENCE [LARGE SCALE GENOMIC DNA]</scope>
    <source>
        <strain evidence="5 6">B05.10</strain>
    </source>
</reference>
<dbReference type="InterPro" id="IPR029063">
    <property type="entry name" value="SAM-dependent_MTases_sf"/>
</dbReference>
<dbReference type="PANTHER" id="PTHR43712:SF5">
    <property type="entry name" value="O-METHYLTRANSFERASE ASQN-RELATED"/>
    <property type="match status" value="1"/>
</dbReference>
<reference evidence="5 6" key="3">
    <citation type="journal article" date="2017" name="Mol. Plant Pathol.">
        <title>A gapless genome sequence of the fungus Botrytis cinerea.</title>
        <authorList>
            <person name="Van Kan J.A."/>
            <person name="Stassen J.H."/>
            <person name="Mosbach A."/>
            <person name="Van Der Lee T.A."/>
            <person name="Faino L."/>
            <person name="Farmer A.D."/>
            <person name="Papasotiriou D.G."/>
            <person name="Zhou S."/>
            <person name="Seidl M.F."/>
            <person name="Cottam E."/>
            <person name="Edel D."/>
            <person name="Hahn M."/>
            <person name="Schwartz D.C."/>
            <person name="Dietrich R.A."/>
            <person name="Widdison S."/>
            <person name="Scalliet G."/>
        </authorList>
    </citation>
    <scope>NUCLEOTIDE SEQUENCE [LARGE SCALE GENOMIC DNA]</scope>
    <source>
        <strain evidence="5 6">B05.10</strain>
    </source>
</reference>
<dbReference type="OrthoDB" id="1606438at2759"/>
<accession>A0A384JU21</accession>
<keyword evidence="6" id="KW-1185">Reference proteome</keyword>
<organism evidence="5 6">
    <name type="scientific">Botryotinia fuckeliana (strain B05.10)</name>
    <name type="common">Noble rot fungus</name>
    <name type="synonym">Botrytis cinerea</name>
    <dbReference type="NCBI Taxonomy" id="332648"/>
    <lineage>
        <taxon>Eukaryota</taxon>
        <taxon>Fungi</taxon>
        <taxon>Dikarya</taxon>
        <taxon>Ascomycota</taxon>
        <taxon>Pezizomycotina</taxon>
        <taxon>Leotiomycetes</taxon>
        <taxon>Helotiales</taxon>
        <taxon>Sclerotiniaceae</taxon>
        <taxon>Botrytis</taxon>
    </lineage>
</organism>
<evidence type="ECO:0000259" key="4">
    <source>
        <dbReference type="Pfam" id="PF00891"/>
    </source>
</evidence>
<protein>
    <recommendedName>
        <fullName evidence="4">O-methyltransferase C-terminal domain-containing protein</fullName>
    </recommendedName>
</protein>
<dbReference type="InterPro" id="IPR001077">
    <property type="entry name" value="COMT_C"/>
</dbReference>
<dbReference type="KEGG" id="bfu:BCIN_10g00910"/>
<dbReference type="VEuPathDB" id="FungiDB:Bcin10g00910"/>
<keyword evidence="2" id="KW-0808">Transferase</keyword>
<evidence type="ECO:0000313" key="5">
    <source>
        <dbReference type="EMBL" id="ATZ54069.1"/>
    </source>
</evidence>
<gene>
    <name evidence="5" type="ORF">BCIN_10g00910</name>
</gene>
<dbReference type="GeneID" id="5436347"/>
<dbReference type="Gene3D" id="3.40.50.150">
    <property type="entry name" value="Vaccinia Virus protein VP39"/>
    <property type="match status" value="1"/>
</dbReference>
<proteinExistence type="predicted"/>
<dbReference type="Proteomes" id="UP000001798">
    <property type="component" value="Chromosome 10"/>
</dbReference>
<evidence type="ECO:0000313" key="6">
    <source>
        <dbReference type="Proteomes" id="UP000001798"/>
    </source>
</evidence>
<evidence type="ECO:0000256" key="3">
    <source>
        <dbReference type="ARBA" id="ARBA00022691"/>
    </source>
</evidence>
<keyword evidence="1" id="KW-0489">Methyltransferase</keyword>
<dbReference type="GO" id="GO:0008171">
    <property type="term" value="F:O-methyltransferase activity"/>
    <property type="evidence" value="ECO:0007669"/>
    <property type="project" value="InterPro"/>
</dbReference>
<evidence type="ECO:0000256" key="1">
    <source>
        <dbReference type="ARBA" id="ARBA00022603"/>
    </source>
</evidence>
<sequence>MLPASVRLVDAMIKWPGSQESYDTGYAIVNGPDVPMMQYISHGTRCSQHMGKAMTFLKSRPSESVQRVLKSHSWGGAAKGLVVDVGGAKGTVGIDLSRFLPQVKCIVQDQLEVVRDTAVPDDLQERLSFMAHDFFQEQPLKGADVYLICNVLHDWSDKYAANVLSNLIPALKKGSNLLVCDRLLPAPCTLSPYQVRRQRADDLYMKGIQNARARYPNDWEQLFASVDSRFKSFETGTVDGFQLSTSSVIWEGEAIY</sequence>
<reference evidence="5 6" key="1">
    <citation type="journal article" date="2011" name="PLoS Genet.">
        <title>Genomic analysis of the necrotrophic fungal pathogens Sclerotinia sclerotiorum and Botrytis cinerea.</title>
        <authorList>
            <person name="Amselem J."/>
            <person name="Cuomo C.A."/>
            <person name="van Kan J.A."/>
            <person name="Viaud M."/>
            <person name="Benito E.P."/>
            <person name="Couloux A."/>
            <person name="Coutinho P.M."/>
            <person name="de Vries R.P."/>
            <person name="Dyer P.S."/>
            <person name="Fillinger S."/>
            <person name="Fournier E."/>
            <person name="Gout L."/>
            <person name="Hahn M."/>
            <person name="Kohn L."/>
            <person name="Lapalu N."/>
            <person name="Plummer K.M."/>
            <person name="Pradier J.M."/>
            <person name="Quevillon E."/>
            <person name="Sharon A."/>
            <person name="Simon A."/>
            <person name="ten Have A."/>
            <person name="Tudzynski B."/>
            <person name="Tudzynski P."/>
            <person name="Wincker P."/>
            <person name="Andrew M."/>
            <person name="Anthouard V."/>
            <person name="Beever R.E."/>
            <person name="Beffa R."/>
            <person name="Benoit I."/>
            <person name="Bouzid O."/>
            <person name="Brault B."/>
            <person name="Chen Z."/>
            <person name="Choquer M."/>
            <person name="Collemare J."/>
            <person name="Cotton P."/>
            <person name="Danchin E.G."/>
            <person name="Da Silva C."/>
            <person name="Gautier A."/>
            <person name="Giraud C."/>
            <person name="Giraud T."/>
            <person name="Gonzalez C."/>
            <person name="Grossetete S."/>
            <person name="Guldener U."/>
            <person name="Henrissat B."/>
            <person name="Howlett B.J."/>
            <person name="Kodira C."/>
            <person name="Kretschmer M."/>
            <person name="Lappartient A."/>
            <person name="Leroch M."/>
            <person name="Levis C."/>
            <person name="Mauceli E."/>
            <person name="Neuveglise C."/>
            <person name="Oeser B."/>
            <person name="Pearson M."/>
            <person name="Poulain J."/>
            <person name="Poussereau N."/>
            <person name="Quesneville H."/>
            <person name="Rascle C."/>
            <person name="Schumacher J."/>
            <person name="Segurens B."/>
            <person name="Sexton A."/>
            <person name="Silva E."/>
            <person name="Sirven C."/>
            <person name="Soanes D.M."/>
            <person name="Talbot N.J."/>
            <person name="Templeton M."/>
            <person name="Yandava C."/>
            <person name="Yarden O."/>
            <person name="Zeng Q."/>
            <person name="Rollins J.A."/>
            <person name="Lebrun M.H."/>
            <person name="Dickman M."/>
        </authorList>
    </citation>
    <scope>NUCLEOTIDE SEQUENCE [LARGE SCALE GENOMIC DNA]</scope>
    <source>
        <strain evidence="5 6">B05.10</strain>
    </source>
</reference>
<dbReference type="GO" id="GO:0032259">
    <property type="term" value="P:methylation"/>
    <property type="evidence" value="ECO:0007669"/>
    <property type="project" value="UniProtKB-KW"/>
</dbReference>
<feature type="domain" description="O-methyltransferase C-terminal" evidence="4">
    <location>
        <begin position="52"/>
        <end position="224"/>
    </location>
</feature>
<dbReference type="RefSeq" id="XP_001555779.2">
    <property type="nucleotide sequence ID" value="XM_001555729.2"/>
</dbReference>
<dbReference type="EMBL" id="CP009814">
    <property type="protein sequence ID" value="ATZ54069.1"/>
    <property type="molecule type" value="Genomic_DNA"/>
</dbReference>
<dbReference type="PANTHER" id="PTHR43712">
    <property type="entry name" value="PUTATIVE (AFU_ORTHOLOGUE AFUA_4G14580)-RELATED"/>
    <property type="match status" value="1"/>
</dbReference>